<dbReference type="EMBL" id="JAODUO010000813">
    <property type="protein sequence ID" value="KAK2174281.1"/>
    <property type="molecule type" value="Genomic_DNA"/>
</dbReference>
<dbReference type="Proteomes" id="UP001209878">
    <property type="component" value="Unassembled WGS sequence"/>
</dbReference>
<evidence type="ECO:0000313" key="3">
    <source>
        <dbReference type="Proteomes" id="UP001209878"/>
    </source>
</evidence>
<feature type="compositionally biased region" description="Polar residues" evidence="1">
    <location>
        <begin position="333"/>
        <end position="346"/>
    </location>
</feature>
<protein>
    <submittedName>
        <fullName evidence="2">Uncharacterized protein</fullName>
    </submittedName>
</protein>
<feature type="compositionally biased region" description="Basic and acidic residues" evidence="1">
    <location>
        <begin position="349"/>
        <end position="360"/>
    </location>
</feature>
<evidence type="ECO:0000313" key="2">
    <source>
        <dbReference type="EMBL" id="KAK2174281.1"/>
    </source>
</evidence>
<sequence length="635" mass="69962">MFAEPRRRRTTTLADKGISSNQRGSQHDASERTSIGRADLEQSTLNKDDVSVSIARQRSPSWVLLEHPDYNTDSQTSAFVDNYPPQLVTDTHKHLVDHLDVHSCHTDTLSLDHLSLCVGSTRGQESSVSDIVNEEDGQCPRYGDSGATCIDINRSCGESPTDDEPKLSSPQTDGVELIYKRDCSEGSMSSPADSEAACAVGICPPGVMSPGGTSSTESLYDSLTDYNAVISDKTSDTNLVPSPLATGVEHGTRADPTDVCSPACSLAGVPCMQPVSCTETVPLVSPVTICHDTLHWVSVKRRPTSLQVTPMYVNQVLPMTVVSSVHSDHVTEDTSSQTPGNDSTSLVLRDTEVSHSDDRSSTSSNSNLTCNTNRYSWPASQPVQLRSRSCSRLRRKHVKSANLTSAVDLSGSTSSIGLSRKFHSQLLPLTKSASLGHGMFQNARWGCPMTSARLNDSRKSEKFIMSLKKDGLLKPRTQPRCRHKRHSYHVTAGPCVTCTNHTNSLGPCFVLGVGQCNLCRDSGRSIDTKKNSDHPLVELEYVVPKSQAKTEKDKRKVVERADSTVRNEMQQYTREKLRQRSKDDLLVLVEHFSRQARVVSEELVQLLQQKHDFIEQIEMRKVAIEQLLRLQMETK</sequence>
<dbReference type="InterPro" id="IPR009704">
    <property type="entry name" value="EURL_prot"/>
</dbReference>
<gene>
    <name evidence="2" type="ORF">NP493_813g01045</name>
</gene>
<dbReference type="AlphaFoldDB" id="A0AAD9NMW3"/>
<accession>A0AAD9NMW3</accession>
<keyword evidence="3" id="KW-1185">Reference proteome</keyword>
<organism evidence="2 3">
    <name type="scientific">Ridgeia piscesae</name>
    <name type="common">Tubeworm</name>
    <dbReference type="NCBI Taxonomy" id="27915"/>
    <lineage>
        <taxon>Eukaryota</taxon>
        <taxon>Metazoa</taxon>
        <taxon>Spiralia</taxon>
        <taxon>Lophotrochozoa</taxon>
        <taxon>Annelida</taxon>
        <taxon>Polychaeta</taxon>
        <taxon>Sedentaria</taxon>
        <taxon>Canalipalpata</taxon>
        <taxon>Sabellida</taxon>
        <taxon>Siboglinidae</taxon>
        <taxon>Ridgeia</taxon>
    </lineage>
</organism>
<feature type="region of interest" description="Disordered" evidence="1">
    <location>
        <begin position="1"/>
        <end position="37"/>
    </location>
</feature>
<reference evidence="2" key="1">
    <citation type="journal article" date="2023" name="Mol. Biol. Evol.">
        <title>Third-Generation Sequencing Reveals the Adaptive Role of the Epigenome in Three Deep-Sea Polychaetes.</title>
        <authorList>
            <person name="Perez M."/>
            <person name="Aroh O."/>
            <person name="Sun Y."/>
            <person name="Lan Y."/>
            <person name="Juniper S.K."/>
            <person name="Young C.R."/>
            <person name="Angers B."/>
            <person name="Qian P.Y."/>
        </authorList>
    </citation>
    <scope>NUCLEOTIDE SEQUENCE</scope>
    <source>
        <strain evidence="2">R07B-5</strain>
    </source>
</reference>
<name>A0AAD9NMW3_RIDPI</name>
<dbReference type="Pfam" id="PF06937">
    <property type="entry name" value="EURL"/>
    <property type="match status" value="1"/>
</dbReference>
<feature type="compositionally biased region" description="Basic residues" evidence="1">
    <location>
        <begin position="1"/>
        <end position="10"/>
    </location>
</feature>
<comment type="caution">
    <text evidence="2">The sequence shown here is derived from an EMBL/GenBank/DDBJ whole genome shotgun (WGS) entry which is preliminary data.</text>
</comment>
<proteinExistence type="predicted"/>
<feature type="region of interest" description="Disordered" evidence="1">
    <location>
        <begin position="327"/>
        <end position="368"/>
    </location>
</feature>
<evidence type="ECO:0000256" key="1">
    <source>
        <dbReference type="SAM" id="MobiDB-lite"/>
    </source>
</evidence>